<dbReference type="Gene3D" id="3.40.30.10">
    <property type="entry name" value="Glutaredoxin"/>
    <property type="match status" value="1"/>
</dbReference>
<dbReference type="CDD" id="cd02947">
    <property type="entry name" value="TRX_family"/>
    <property type="match status" value="1"/>
</dbReference>
<gene>
    <name evidence="1" type="ORF">AUJ27_01030</name>
</gene>
<accession>A0A1J4TA42</accession>
<dbReference type="SUPFAM" id="SSF52833">
    <property type="entry name" value="Thioredoxin-like"/>
    <property type="match status" value="1"/>
</dbReference>
<protein>
    <recommendedName>
        <fullName evidence="3">Thioredoxin-like fold domain-containing protein</fullName>
    </recommendedName>
</protein>
<name>A0A1J4TA42_9BACT</name>
<organism evidence="1 2">
    <name type="scientific">Candidatus Falkowbacteria bacterium CG1_02_37_44</name>
    <dbReference type="NCBI Taxonomy" id="1805146"/>
    <lineage>
        <taxon>Bacteria</taxon>
        <taxon>Candidatus Falkowiibacteriota</taxon>
    </lineage>
</organism>
<dbReference type="EMBL" id="MNUU01000019">
    <property type="protein sequence ID" value="OIO08217.1"/>
    <property type="molecule type" value="Genomic_DNA"/>
</dbReference>
<evidence type="ECO:0000313" key="1">
    <source>
        <dbReference type="EMBL" id="OIO08217.1"/>
    </source>
</evidence>
<proteinExistence type="predicted"/>
<dbReference type="STRING" id="1805146.AUJ27_01030"/>
<reference evidence="1 2" key="1">
    <citation type="journal article" date="2016" name="Environ. Microbiol.">
        <title>Genomic resolution of a cold subsurface aquifer community provides metabolic insights for novel microbes adapted to high CO concentrations.</title>
        <authorList>
            <person name="Probst A.J."/>
            <person name="Castelle C.J."/>
            <person name="Singh A."/>
            <person name="Brown C.T."/>
            <person name="Anantharaman K."/>
            <person name="Sharon I."/>
            <person name="Hug L.A."/>
            <person name="Burstein D."/>
            <person name="Emerson J.B."/>
            <person name="Thomas B.C."/>
            <person name="Banfield J.F."/>
        </authorList>
    </citation>
    <scope>NUCLEOTIDE SEQUENCE [LARGE SCALE GENOMIC DNA]</scope>
    <source>
        <strain evidence="1">CG1_02_37_44</strain>
    </source>
</reference>
<evidence type="ECO:0008006" key="3">
    <source>
        <dbReference type="Google" id="ProtNLM"/>
    </source>
</evidence>
<sequence length="86" mass="10326">MKPRWEEIEKENPWLLAQYYDFDQDKEAVQKYNITKDLPVFVFLDKNGNEFLRLEGEIKKDELVGIINKNKDRWFLGSSPLLRDCC</sequence>
<evidence type="ECO:0000313" key="2">
    <source>
        <dbReference type="Proteomes" id="UP000183192"/>
    </source>
</evidence>
<dbReference type="AlphaFoldDB" id="A0A1J4TA42"/>
<comment type="caution">
    <text evidence="1">The sequence shown here is derived from an EMBL/GenBank/DDBJ whole genome shotgun (WGS) entry which is preliminary data.</text>
</comment>
<dbReference type="Proteomes" id="UP000183192">
    <property type="component" value="Unassembled WGS sequence"/>
</dbReference>
<dbReference type="InterPro" id="IPR036249">
    <property type="entry name" value="Thioredoxin-like_sf"/>
</dbReference>